<evidence type="ECO:0000313" key="3">
    <source>
        <dbReference type="EMBL" id="RNL90389.1"/>
    </source>
</evidence>
<evidence type="ECO:0000256" key="2">
    <source>
        <dbReference type="RuleBase" id="RU003452"/>
    </source>
</evidence>
<sequence length="265" mass="30486">MDNFSFNRDEYLKRINFNGRISDNFEFLKSIHRAQHRTIPFENFDICLGRNINLEPDVLVEKMVKNKRGGYCSELNGLFLLALKSFGFEARTLLGRVHLKGKPTGRGHRVTLVTIEGEKWLVDTGFGVDTPPVPIPLTCDRPVSFEDQTFRLKESSLYGFMLQSKHDTDWKNLYSFDLNHVCAGDIEYGNYFTSTHPRSFFVSSRVAALPVENGMISLFNMELKKRINGKEEKIFLEAGESYIHVLEQEFGIVLDAKYEDLKPLD</sequence>
<dbReference type="GO" id="GO:0016407">
    <property type="term" value="F:acetyltransferase activity"/>
    <property type="evidence" value="ECO:0007669"/>
    <property type="project" value="InterPro"/>
</dbReference>
<gene>
    <name evidence="3" type="ORF">ED312_06375</name>
</gene>
<dbReference type="Gene3D" id="3.30.2140.20">
    <property type="match status" value="1"/>
</dbReference>
<protein>
    <submittedName>
        <fullName evidence="3">Arylamine N-acetyltransferase</fullName>
    </submittedName>
</protein>
<dbReference type="SUPFAM" id="SSF54001">
    <property type="entry name" value="Cysteine proteinases"/>
    <property type="match status" value="1"/>
</dbReference>
<dbReference type="PANTHER" id="PTHR11786:SF0">
    <property type="entry name" value="ARYLAMINE N-ACETYLTRANSFERASE 4-RELATED"/>
    <property type="match status" value="1"/>
</dbReference>
<dbReference type="RefSeq" id="WP_123215181.1">
    <property type="nucleotide sequence ID" value="NZ_RJTM01000030.1"/>
</dbReference>
<keyword evidence="4" id="KW-1185">Reference proteome</keyword>
<dbReference type="EMBL" id="RJTM01000030">
    <property type="protein sequence ID" value="RNL90389.1"/>
    <property type="molecule type" value="Genomic_DNA"/>
</dbReference>
<comment type="caution">
    <text evidence="3">The sequence shown here is derived from an EMBL/GenBank/DDBJ whole genome shotgun (WGS) entry which is preliminary data.</text>
</comment>
<proteinExistence type="inferred from homology"/>
<dbReference type="InterPro" id="IPR038765">
    <property type="entry name" value="Papain-like_cys_pep_sf"/>
</dbReference>
<dbReference type="PRINTS" id="PR01543">
    <property type="entry name" value="ANATRNSFRASE"/>
</dbReference>
<evidence type="ECO:0000256" key="1">
    <source>
        <dbReference type="ARBA" id="ARBA00006547"/>
    </source>
</evidence>
<dbReference type="Proteomes" id="UP000267469">
    <property type="component" value="Unassembled WGS sequence"/>
</dbReference>
<dbReference type="Pfam" id="PF00797">
    <property type="entry name" value="Acetyltransf_2"/>
    <property type="match status" value="1"/>
</dbReference>
<dbReference type="InterPro" id="IPR053710">
    <property type="entry name" value="Arylamine_NAT_domain_sf"/>
</dbReference>
<keyword evidence="3" id="KW-0808">Transferase</keyword>
<name>A0A3N0ERT4_SINP1</name>
<comment type="similarity">
    <text evidence="1 2">Belongs to the arylamine N-acetyltransferase family.</text>
</comment>
<dbReference type="InterPro" id="IPR001447">
    <property type="entry name" value="Arylamine_N-AcTrfase"/>
</dbReference>
<evidence type="ECO:0000313" key="4">
    <source>
        <dbReference type="Proteomes" id="UP000267469"/>
    </source>
</evidence>
<dbReference type="PANTHER" id="PTHR11786">
    <property type="entry name" value="N-HYDROXYARYLAMINE O-ACETYLTRANSFERASE"/>
    <property type="match status" value="1"/>
</dbReference>
<dbReference type="OrthoDB" id="7181050at2"/>
<reference evidence="3 4" key="1">
    <citation type="submission" date="2018-10" db="EMBL/GenBank/DDBJ databases">
        <title>Sinomicrobium pectinilyticum sp. nov., a pectinase-producing bacterium isolated from alkaline and saline soil, and emended description of the genus Sinomicrobium.</title>
        <authorList>
            <person name="Cheng B."/>
            <person name="Li C."/>
            <person name="Lai Q."/>
            <person name="Du M."/>
            <person name="Shao Z."/>
            <person name="Xu P."/>
            <person name="Yang C."/>
        </authorList>
    </citation>
    <scope>NUCLEOTIDE SEQUENCE [LARGE SCALE GENOMIC DNA]</scope>
    <source>
        <strain evidence="3 4">5DNS001</strain>
    </source>
</reference>
<accession>A0A3N0ERT4</accession>
<dbReference type="AlphaFoldDB" id="A0A3N0ERT4"/>
<organism evidence="3 4">
    <name type="scientific">Sinomicrobium pectinilyticum</name>
    <dbReference type="NCBI Taxonomy" id="1084421"/>
    <lineage>
        <taxon>Bacteria</taxon>
        <taxon>Pseudomonadati</taxon>
        <taxon>Bacteroidota</taxon>
        <taxon>Flavobacteriia</taxon>
        <taxon>Flavobacteriales</taxon>
        <taxon>Flavobacteriaceae</taxon>
        <taxon>Sinomicrobium</taxon>
    </lineage>
</organism>